<keyword evidence="1" id="KW-1133">Transmembrane helix</keyword>
<organism evidence="2 3">
    <name type="scientific">Trichuris trichiura</name>
    <name type="common">Whipworm</name>
    <name type="synonym">Trichocephalus trichiurus</name>
    <dbReference type="NCBI Taxonomy" id="36087"/>
    <lineage>
        <taxon>Eukaryota</taxon>
        <taxon>Metazoa</taxon>
        <taxon>Ecdysozoa</taxon>
        <taxon>Nematoda</taxon>
        <taxon>Enoplea</taxon>
        <taxon>Dorylaimia</taxon>
        <taxon>Trichinellida</taxon>
        <taxon>Trichuridae</taxon>
        <taxon>Trichuris</taxon>
    </lineage>
</organism>
<accession>A0A077ZD08</accession>
<dbReference type="STRING" id="36087.A0A077ZD08"/>
<evidence type="ECO:0000256" key="1">
    <source>
        <dbReference type="SAM" id="Phobius"/>
    </source>
</evidence>
<dbReference type="Proteomes" id="UP000030665">
    <property type="component" value="Unassembled WGS sequence"/>
</dbReference>
<reference evidence="2" key="2">
    <citation type="submission" date="2014-03" db="EMBL/GenBank/DDBJ databases">
        <title>The whipworm genome and dual-species transcriptomics of an intimate host-pathogen interaction.</title>
        <authorList>
            <person name="Foth B.J."/>
            <person name="Tsai I.J."/>
            <person name="Reid A.J."/>
            <person name="Bancroft A.J."/>
            <person name="Nichol S."/>
            <person name="Tracey A."/>
            <person name="Holroyd N."/>
            <person name="Cotton J.A."/>
            <person name="Stanley E.J."/>
            <person name="Zarowiecki M."/>
            <person name="Liu J.Z."/>
            <person name="Huckvale T."/>
            <person name="Cooper P.J."/>
            <person name="Grencis R.K."/>
            <person name="Berriman M."/>
        </authorList>
    </citation>
    <scope>NUCLEOTIDE SEQUENCE [LARGE SCALE GENOMIC DNA]</scope>
</reference>
<dbReference type="EMBL" id="HG806201">
    <property type="protein sequence ID" value="CDW57719.1"/>
    <property type="molecule type" value="Genomic_DNA"/>
</dbReference>
<sequence>MPTKDAAKAILRHLLFILFLDIVAFSSILPLFPAIIDYYSSNSVKGDLYELLERFLHGYAHFIRIPKEERLTSVAFGGRLGRAGEPF</sequence>
<keyword evidence="1" id="KW-0472">Membrane</keyword>
<keyword evidence="3" id="KW-1185">Reference proteome</keyword>
<reference evidence="2" key="1">
    <citation type="submission" date="2014-01" db="EMBL/GenBank/DDBJ databases">
        <authorList>
            <person name="Aslett M."/>
        </authorList>
    </citation>
    <scope>NUCLEOTIDE SEQUENCE</scope>
</reference>
<protein>
    <submittedName>
        <fullName evidence="2">Uncharacterized protein</fullName>
    </submittedName>
</protein>
<proteinExistence type="predicted"/>
<gene>
    <name evidence="2" type="ORF">TTRE_0000601201</name>
</gene>
<keyword evidence="1" id="KW-0812">Transmembrane</keyword>
<evidence type="ECO:0000313" key="2">
    <source>
        <dbReference type="EMBL" id="CDW57719.1"/>
    </source>
</evidence>
<name>A0A077ZD08_TRITR</name>
<dbReference type="OrthoDB" id="196650at2759"/>
<evidence type="ECO:0000313" key="3">
    <source>
        <dbReference type="Proteomes" id="UP000030665"/>
    </source>
</evidence>
<dbReference type="AlphaFoldDB" id="A0A077ZD08"/>
<feature type="transmembrane region" description="Helical" evidence="1">
    <location>
        <begin position="14"/>
        <end position="36"/>
    </location>
</feature>